<dbReference type="EMBL" id="AP019389">
    <property type="protein sequence ID" value="BBI20634.1"/>
    <property type="molecule type" value="Genomic_DNA"/>
</dbReference>
<reference evidence="1 2" key="1">
    <citation type="submission" date="2019-01" db="EMBL/GenBank/DDBJ databases">
        <title>Complete genome sequence of Erythrobacter flavus KJ5.</title>
        <authorList>
            <person name="Kanesaki Y."/>
            <person name="Brotosudarmo T."/>
            <person name="Moriuchi R."/>
            <person name="Awai K."/>
        </authorList>
    </citation>
    <scope>NUCLEOTIDE SEQUENCE [LARGE SCALE GENOMIC DNA]</scope>
    <source>
        <strain evidence="1 2">KJ5</strain>
    </source>
</reference>
<dbReference type="PROSITE" id="PS51257">
    <property type="entry name" value="PROKAR_LIPOPROTEIN"/>
    <property type="match status" value="1"/>
</dbReference>
<name>A0A3T1CHZ1_9SPHN</name>
<proteinExistence type="predicted"/>
<evidence type="ECO:0000313" key="1">
    <source>
        <dbReference type="EMBL" id="BBI20634.1"/>
    </source>
</evidence>
<organism evidence="1 2">
    <name type="scientific">Qipengyuania flava</name>
    <dbReference type="NCBI Taxonomy" id="192812"/>
    <lineage>
        <taxon>Bacteria</taxon>
        <taxon>Pseudomonadati</taxon>
        <taxon>Pseudomonadota</taxon>
        <taxon>Alphaproteobacteria</taxon>
        <taxon>Sphingomonadales</taxon>
        <taxon>Erythrobacteraceae</taxon>
        <taxon>Qipengyuania</taxon>
    </lineage>
</organism>
<dbReference type="Proteomes" id="UP000290057">
    <property type="component" value="Chromosome"/>
</dbReference>
<keyword evidence="2" id="KW-1185">Reference proteome</keyword>
<gene>
    <name evidence="1" type="ORF">EKJ_14810</name>
</gene>
<dbReference type="AlphaFoldDB" id="A0A3T1CHZ1"/>
<accession>A0A3T1CHZ1</accession>
<sequence>MRRLSFLPIILIVTACAGEPELSCETVFPIEGVTSAPDMQVYADEIVDLASELNSDLSLDRSLAGFPGTITKRLAGTDAYTFSVELKQLERLVALQVAREQATRNDGLPLVNPKEPWACQMLAVSVASLDQGQSSDRLLRHIRQIEDYFGSEYPFREVSGDTQ</sequence>
<protein>
    <submittedName>
        <fullName evidence="1">Uncharacterized protein</fullName>
    </submittedName>
</protein>
<evidence type="ECO:0000313" key="2">
    <source>
        <dbReference type="Proteomes" id="UP000290057"/>
    </source>
</evidence>